<evidence type="ECO:0000313" key="1">
    <source>
        <dbReference type="Ensembl" id="ENSPLAP00000019436.1"/>
    </source>
</evidence>
<name>A0A3B3V3E7_9TELE</name>
<dbReference type="AlphaFoldDB" id="A0A3B3V3E7"/>
<reference evidence="1" key="1">
    <citation type="submission" date="2025-08" db="UniProtKB">
        <authorList>
            <consortium name="Ensembl"/>
        </authorList>
    </citation>
    <scope>IDENTIFICATION</scope>
</reference>
<reference evidence="1" key="2">
    <citation type="submission" date="2025-09" db="UniProtKB">
        <authorList>
            <consortium name="Ensembl"/>
        </authorList>
    </citation>
    <scope>IDENTIFICATION</scope>
</reference>
<dbReference type="Proteomes" id="UP000261500">
    <property type="component" value="Unplaced"/>
</dbReference>
<organism evidence="1 2">
    <name type="scientific">Poecilia latipinna</name>
    <name type="common">sailfin molly</name>
    <dbReference type="NCBI Taxonomy" id="48699"/>
    <lineage>
        <taxon>Eukaryota</taxon>
        <taxon>Metazoa</taxon>
        <taxon>Chordata</taxon>
        <taxon>Craniata</taxon>
        <taxon>Vertebrata</taxon>
        <taxon>Euteleostomi</taxon>
        <taxon>Actinopterygii</taxon>
        <taxon>Neopterygii</taxon>
        <taxon>Teleostei</taxon>
        <taxon>Neoteleostei</taxon>
        <taxon>Acanthomorphata</taxon>
        <taxon>Ovalentaria</taxon>
        <taxon>Atherinomorphae</taxon>
        <taxon>Cyprinodontiformes</taxon>
        <taxon>Poeciliidae</taxon>
        <taxon>Poeciliinae</taxon>
        <taxon>Poecilia</taxon>
    </lineage>
</organism>
<keyword evidence="2" id="KW-1185">Reference proteome</keyword>
<sequence>IRPISNTTEIFDTGLEAASFSFLASNLGLKSNTGSLNANEGTSFCSLLFSSFFSSSLLTASHILVAFGVSMSLGVTKPVSGNFGSSCSTTMCFFSRNHPLGFDFMPFDFCMTLRRDAAAAGESLVPFLSDLSGEHGSVLSFVFLSVNSTGEVGSAGSDFELSCLICVIGVFVTRWVSNVGVSLLTSAFGPAPFTSDVGVFLPGSTSNKGGCIVVVVTFPPLVSDAVSTSCFVSANVLL</sequence>
<dbReference type="Ensembl" id="ENSPLAT00000016009.1">
    <property type="protein sequence ID" value="ENSPLAP00000019436.1"/>
    <property type="gene ID" value="ENSPLAG00000001570.1"/>
</dbReference>
<protein>
    <submittedName>
        <fullName evidence="1">Uncharacterized protein</fullName>
    </submittedName>
</protein>
<proteinExistence type="predicted"/>
<dbReference type="GeneTree" id="ENSGT00940000177178"/>
<evidence type="ECO:0000313" key="2">
    <source>
        <dbReference type="Proteomes" id="UP000261500"/>
    </source>
</evidence>
<accession>A0A3B3V3E7</accession>